<dbReference type="AlphaFoldDB" id="A0AA48I2I1"/>
<gene>
    <name evidence="3" type="ORF">CcaverHIS019_0212830</name>
</gene>
<keyword evidence="4" id="KW-1185">Reference proteome</keyword>
<dbReference type="PANTHER" id="PTHR42339:SF1">
    <property type="entry name" value="HISTONE H1"/>
    <property type="match status" value="1"/>
</dbReference>
<dbReference type="EMBL" id="AP028213">
    <property type="protein sequence ID" value="BEI89921.1"/>
    <property type="molecule type" value="Genomic_DNA"/>
</dbReference>
<evidence type="ECO:0000313" key="4">
    <source>
        <dbReference type="Proteomes" id="UP001233271"/>
    </source>
</evidence>
<feature type="domain" description="DUF7726" evidence="2">
    <location>
        <begin position="189"/>
        <end position="267"/>
    </location>
</feature>
<dbReference type="RefSeq" id="XP_060455187.1">
    <property type="nucleotide sequence ID" value="XM_060598388.1"/>
</dbReference>
<evidence type="ECO:0000256" key="1">
    <source>
        <dbReference type="SAM" id="MobiDB-lite"/>
    </source>
</evidence>
<feature type="region of interest" description="Disordered" evidence="1">
    <location>
        <begin position="27"/>
        <end position="60"/>
    </location>
</feature>
<feature type="domain" description="DUF7726" evidence="2">
    <location>
        <begin position="62"/>
        <end position="133"/>
    </location>
</feature>
<protein>
    <recommendedName>
        <fullName evidence="2">DUF7726 domain-containing protein</fullName>
    </recommendedName>
</protein>
<evidence type="ECO:0000313" key="3">
    <source>
        <dbReference type="EMBL" id="BEI89921.1"/>
    </source>
</evidence>
<dbReference type="GeneID" id="85493792"/>
<sequence>MPPKLSSAIEVGPLGLLAVQTAGSYVSSAPKRSAAEADVENEDPYDDDDDDSETQLVGRGEPIKWNCNQVRTRIRSFIDNGGMKVTEFQRAIGVNPVPYRNFMAQNGPYKGENSSVYQQAYFFFREREARGLKMPRKRAKAAPAAPAAPATPSATTSSTSAAAAKKGRAAALTDFGDLRLAGEETRSVKVYDSCDEIRRKINAHLQLPEVTQASFLRDVAGQLGPGRSVQGVQLTAFRSKHGPDEGASSCVYYGAYVFFEKIRIQANKPKSKHRLGMEK</sequence>
<feature type="region of interest" description="Disordered" evidence="1">
    <location>
        <begin position="136"/>
        <end position="162"/>
    </location>
</feature>
<reference evidence="3" key="1">
    <citation type="journal article" date="2023" name="BMC Genomics">
        <title>Chromosome-level genome assemblies of Cutaneotrichosporon spp. (Trichosporonales, Basidiomycota) reveal imbalanced evolution between nucleotide sequences and chromosome synteny.</title>
        <authorList>
            <person name="Kobayashi Y."/>
            <person name="Kayamori A."/>
            <person name="Aoki K."/>
            <person name="Shiwa Y."/>
            <person name="Matsutani M."/>
            <person name="Fujita N."/>
            <person name="Sugita T."/>
            <person name="Iwasaki W."/>
            <person name="Tanaka N."/>
            <person name="Takashima M."/>
        </authorList>
    </citation>
    <scope>NUCLEOTIDE SEQUENCE</scope>
    <source>
        <strain evidence="3">HIS019</strain>
    </source>
</reference>
<dbReference type="Proteomes" id="UP001233271">
    <property type="component" value="Chromosome 2"/>
</dbReference>
<dbReference type="PANTHER" id="PTHR42339">
    <property type="entry name" value="HISTONE H1"/>
    <property type="match status" value="1"/>
</dbReference>
<dbReference type="KEGG" id="ccac:CcaHIS019_0212830"/>
<feature type="compositionally biased region" description="Acidic residues" evidence="1">
    <location>
        <begin position="37"/>
        <end position="53"/>
    </location>
</feature>
<name>A0AA48I2I1_9TREE</name>
<proteinExistence type="predicted"/>
<accession>A0AA48I2I1</accession>
<evidence type="ECO:0000259" key="2">
    <source>
        <dbReference type="Pfam" id="PF24852"/>
    </source>
</evidence>
<dbReference type="Pfam" id="PF24852">
    <property type="entry name" value="DUF7726"/>
    <property type="match status" value="2"/>
</dbReference>
<feature type="compositionally biased region" description="Low complexity" evidence="1">
    <location>
        <begin position="141"/>
        <end position="162"/>
    </location>
</feature>
<dbReference type="InterPro" id="IPR056143">
    <property type="entry name" value="DUF7726"/>
</dbReference>
<organism evidence="3 4">
    <name type="scientific">Cutaneotrichosporon cavernicola</name>
    <dbReference type="NCBI Taxonomy" id="279322"/>
    <lineage>
        <taxon>Eukaryota</taxon>
        <taxon>Fungi</taxon>
        <taxon>Dikarya</taxon>
        <taxon>Basidiomycota</taxon>
        <taxon>Agaricomycotina</taxon>
        <taxon>Tremellomycetes</taxon>
        <taxon>Trichosporonales</taxon>
        <taxon>Trichosporonaceae</taxon>
        <taxon>Cutaneotrichosporon</taxon>
    </lineage>
</organism>